<proteinExistence type="predicted"/>
<gene>
    <name evidence="2" type="ORF">D7V88_40960</name>
</gene>
<comment type="caution">
    <text evidence="2">The sequence shown here is derived from an EMBL/GenBank/DDBJ whole genome shotgun (WGS) entry which is preliminary data.</text>
</comment>
<dbReference type="EMBL" id="RAVZ01000632">
    <property type="protein sequence ID" value="RKG67743.1"/>
    <property type="molecule type" value="Genomic_DNA"/>
</dbReference>
<evidence type="ECO:0000313" key="3">
    <source>
        <dbReference type="Proteomes" id="UP000268094"/>
    </source>
</evidence>
<feature type="domain" description="MmeI-like N-terminal" evidence="1">
    <location>
        <begin position="10"/>
        <end position="182"/>
    </location>
</feature>
<evidence type="ECO:0000313" key="2">
    <source>
        <dbReference type="EMBL" id="RKG67743.1"/>
    </source>
</evidence>
<dbReference type="AlphaFoldDB" id="A0A3A8HRA8"/>
<dbReference type="InterPro" id="IPR046817">
    <property type="entry name" value="MmeI_N"/>
</dbReference>
<keyword evidence="3" id="KW-1185">Reference proteome</keyword>
<dbReference type="Pfam" id="PF20464">
    <property type="entry name" value="MmeI_N"/>
    <property type="match status" value="1"/>
</dbReference>
<dbReference type="GO" id="GO:0008168">
    <property type="term" value="F:methyltransferase activity"/>
    <property type="evidence" value="ECO:0007669"/>
    <property type="project" value="UniProtKB-KW"/>
</dbReference>
<feature type="non-terminal residue" evidence="2">
    <location>
        <position position="257"/>
    </location>
</feature>
<name>A0A3A8HRA8_9BACT</name>
<organism evidence="2 3">
    <name type="scientific">Corallococcus terminator</name>
    <dbReference type="NCBI Taxonomy" id="2316733"/>
    <lineage>
        <taxon>Bacteria</taxon>
        <taxon>Pseudomonadati</taxon>
        <taxon>Myxococcota</taxon>
        <taxon>Myxococcia</taxon>
        <taxon>Myxococcales</taxon>
        <taxon>Cystobacterineae</taxon>
        <taxon>Myxococcaceae</taxon>
        <taxon>Corallococcus</taxon>
    </lineage>
</organism>
<protein>
    <submittedName>
        <fullName evidence="2">Class I SAM-dependent DNA methyltransferase</fullName>
    </submittedName>
</protein>
<evidence type="ECO:0000259" key="1">
    <source>
        <dbReference type="Pfam" id="PF20464"/>
    </source>
</evidence>
<reference evidence="3" key="1">
    <citation type="submission" date="2018-09" db="EMBL/GenBank/DDBJ databases">
        <authorList>
            <person name="Livingstone P.G."/>
            <person name="Whitworth D.E."/>
        </authorList>
    </citation>
    <scope>NUCLEOTIDE SEQUENCE [LARGE SCALE GENOMIC DNA]</scope>
    <source>
        <strain evidence="3">CA054A</strain>
    </source>
</reference>
<dbReference type="GO" id="GO:0032259">
    <property type="term" value="P:methylation"/>
    <property type="evidence" value="ECO:0007669"/>
    <property type="project" value="UniProtKB-KW"/>
</dbReference>
<keyword evidence="2" id="KW-0489">Methyltransferase</keyword>
<dbReference type="Proteomes" id="UP000268094">
    <property type="component" value="Unassembled WGS sequence"/>
</dbReference>
<keyword evidence="2" id="KW-0808">Transferase</keyword>
<sequence>MRRIRSEVDELAKFVEWVKQNIKGHERAEAQTFLDRLFRAFGHPGAIEAGARFEDPIKRLKGDKKSTSFADLVWRPRVLIEMKARGEQLRRHTNQAFEYWKYLVPNRPRWVILCNFDELWVYDFETEVEEPVDRITLAELPVRAEVLAFLKPELEKPVFGVNRVEVTRDAAARVAATFNSMTARGLSREVAQRFVLQCVMALFSEDLRLLPSEHFTRILQNSLGAKDPGRLAYLEIGDLFRQMNNSEPATSGPNKKV</sequence>
<accession>A0A3A8HRA8</accession>